<keyword evidence="3" id="KW-0813">Transport</keyword>
<reference evidence="7 8" key="1">
    <citation type="submission" date="2016-02" db="EMBL/GenBank/DDBJ databases">
        <title>Genome sequencing of a beta-galactosidase producing bacteria Rhizobium sp. 59.</title>
        <authorList>
            <person name="Wang D."/>
            <person name="Kot W."/>
            <person name="Qin Y."/>
            <person name="Hansen L."/>
            <person name="Naqvi K."/>
            <person name="Rensing C."/>
        </authorList>
    </citation>
    <scope>NUCLEOTIDE SEQUENCE [LARGE SCALE GENOMIC DNA]</scope>
    <source>
        <strain evidence="7 8">59</strain>
    </source>
</reference>
<feature type="domain" description="ABC transporter" evidence="6">
    <location>
        <begin position="4"/>
        <end position="234"/>
    </location>
</feature>
<dbReference type="GO" id="GO:0016887">
    <property type="term" value="F:ATP hydrolysis activity"/>
    <property type="evidence" value="ECO:0007669"/>
    <property type="project" value="InterPro"/>
</dbReference>
<dbReference type="InterPro" id="IPR013611">
    <property type="entry name" value="Transp-assoc_OB_typ2"/>
</dbReference>
<dbReference type="SUPFAM" id="SSF50331">
    <property type="entry name" value="MOP-like"/>
    <property type="match status" value="1"/>
</dbReference>
<dbReference type="GO" id="GO:0043190">
    <property type="term" value="C:ATP-binding cassette (ABC) transporter complex"/>
    <property type="evidence" value="ECO:0007669"/>
    <property type="project" value="InterPro"/>
</dbReference>
<comment type="similarity">
    <text evidence="2">Belongs to the ABC transporter superfamily.</text>
</comment>
<evidence type="ECO:0000256" key="4">
    <source>
        <dbReference type="ARBA" id="ARBA00022741"/>
    </source>
</evidence>
<dbReference type="PANTHER" id="PTHR42781">
    <property type="entry name" value="SPERMIDINE/PUTRESCINE IMPORT ATP-BINDING PROTEIN POTA"/>
    <property type="match status" value="1"/>
</dbReference>
<dbReference type="InterPro" id="IPR017871">
    <property type="entry name" value="ABC_transporter-like_CS"/>
</dbReference>
<dbReference type="InterPro" id="IPR003593">
    <property type="entry name" value="AAA+_ATPase"/>
</dbReference>
<dbReference type="OrthoDB" id="9802264at2"/>
<organism evidence="7 8">
    <name type="scientific">Pararhizobium antarcticum</name>
    <dbReference type="NCBI Taxonomy" id="1798805"/>
    <lineage>
        <taxon>Bacteria</taxon>
        <taxon>Pseudomonadati</taxon>
        <taxon>Pseudomonadota</taxon>
        <taxon>Alphaproteobacteria</taxon>
        <taxon>Hyphomicrobiales</taxon>
        <taxon>Rhizobiaceae</taxon>
        <taxon>Rhizobium/Agrobacterium group</taxon>
        <taxon>Pararhizobium</taxon>
    </lineage>
</organism>
<sequence>MSGLALTNVVKEFGSFTAVNNVELNVPQGTFVCMLGPSGCGKTTLLRMIAGLDLPTSGSIRLDGEDITHVPTHKRNLGMVFQSLALFPHLTVGENIAYPLRIRGVPKEDQKKRVAELLSMVHLSGYADRPVAKLSGGQRQRVAIARALSISPRLFLLDEPMSALDAKLREAMQVELRQLQQKLGITTVVVTHDQREAMTMADTVVVMKGGEIRQAASPMEIYRKPADSFVADFIGQTNLLEAELDSTGRALVLGQPVEGIAFKPGMNKATLSVRPEDVHLTAPGAGALSGTVTFVRDLGGMIETFVDVAGRQIIAVSTPRARPDVSVGQPVGVVLSPDVCVVLAR</sequence>
<evidence type="ECO:0000313" key="7">
    <source>
        <dbReference type="EMBL" id="OJF98288.1"/>
    </source>
</evidence>
<protein>
    <submittedName>
        <fullName evidence="7">ABC transporter ATP-binding protein</fullName>
    </submittedName>
</protein>
<dbReference type="SUPFAM" id="SSF52540">
    <property type="entry name" value="P-loop containing nucleoside triphosphate hydrolases"/>
    <property type="match status" value="1"/>
</dbReference>
<dbReference type="Gene3D" id="3.40.50.300">
    <property type="entry name" value="P-loop containing nucleotide triphosphate hydrolases"/>
    <property type="match status" value="1"/>
</dbReference>
<dbReference type="SMART" id="SM00382">
    <property type="entry name" value="AAA"/>
    <property type="match status" value="1"/>
</dbReference>
<name>A0A657LTX4_9HYPH</name>
<keyword evidence="8" id="KW-1185">Reference proteome</keyword>
<comment type="caution">
    <text evidence="7">The sequence shown here is derived from an EMBL/GenBank/DDBJ whole genome shotgun (WGS) entry which is preliminary data.</text>
</comment>
<evidence type="ECO:0000256" key="5">
    <source>
        <dbReference type="ARBA" id="ARBA00022840"/>
    </source>
</evidence>
<comment type="subcellular location">
    <subcellularLocation>
        <location evidence="1">Cell inner membrane</location>
        <topology evidence="1">Peripheral membrane protein</topology>
    </subcellularLocation>
</comment>
<accession>A0A657LTX4</accession>
<dbReference type="PROSITE" id="PS50893">
    <property type="entry name" value="ABC_TRANSPORTER_2"/>
    <property type="match status" value="1"/>
</dbReference>
<dbReference type="GO" id="GO:0140359">
    <property type="term" value="F:ABC-type transporter activity"/>
    <property type="evidence" value="ECO:0007669"/>
    <property type="project" value="UniProtKB-ARBA"/>
</dbReference>
<keyword evidence="4" id="KW-0547">Nucleotide-binding</keyword>
<dbReference type="RefSeq" id="WP_071832667.1">
    <property type="nucleotide sequence ID" value="NZ_LSRP01000077.1"/>
</dbReference>
<dbReference type="InterPro" id="IPR050093">
    <property type="entry name" value="ABC_SmlMolc_Importer"/>
</dbReference>
<dbReference type="AlphaFoldDB" id="A0A657LTX4"/>
<gene>
    <name evidence="7" type="ORF">AX760_15080</name>
</gene>
<evidence type="ECO:0000313" key="8">
    <source>
        <dbReference type="Proteomes" id="UP000182661"/>
    </source>
</evidence>
<dbReference type="Pfam" id="PF08402">
    <property type="entry name" value="TOBE_2"/>
    <property type="match status" value="1"/>
</dbReference>
<dbReference type="GO" id="GO:0005524">
    <property type="term" value="F:ATP binding"/>
    <property type="evidence" value="ECO:0007669"/>
    <property type="project" value="UniProtKB-KW"/>
</dbReference>
<keyword evidence="5 7" id="KW-0067">ATP-binding</keyword>
<dbReference type="Pfam" id="PF00005">
    <property type="entry name" value="ABC_tran"/>
    <property type="match status" value="1"/>
</dbReference>
<dbReference type="Proteomes" id="UP000182661">
    <property type="component" value="Unassembled WGS sequence"/>
</dbReference>
<dbReference type="EMBL" id="LSRP01000077">
    <property type="protein sequence ID" value="OJF98288.1"/>
    <property type="molecule type" value="Genomic_DNA"/>
</dbReference>
<proteinExistence type="inferred from homology"/>
<dbReference type="InterPro" id="IPR027417">
    <property type="entry name" value="P-loop_NTPase"/>
</dbReference>
<dbReference type="InterPro" id="IPR008995">
    <property type="entry name" value="Mo/tungstate-bd_C_term_dom"/>
</dbReference>
<dbReference type="PROSITE" id="PS00211">
    <property type="entry name" value="ABC_TRANSPORTER_1"/>
    <property type="match status" value="1"/>
</dbReference>
<dbReference type="Gene3D" id="2.40.50.100">
    <property type="match status" value="1"/>
</dbReference>
<evidence type="ECO:0000256" key="3">
    <source>
        <dbReference type="ARBA" id="ARBA00022448"/>
    </source>
</evidence>
<evidence type="ECO:0000256" key="1">
    <source>
        <dbReference type="ARBA" id="ARBA00004417"/>
    </source>
</evidence>
<dbReference type="PANTHER" id="PTHR42781:SF4">
    <property type="entry name" value="SPERMIDINE_PUTRESCINE IMPORT ATP-BINDING PROTEIN POTA"/>
    <property type="match status" value="1"/>
</dbReference>
<dbReference type="FunFam" id="3.40.50.300:FF:000042">
    <property type="entry name" value="Maltose/maltodextrin ABC transporter, ATP-binding protein"/>
    <property type="match status" value="1"/>
</dbReference>
<dbReference type="InterPro" id="IPR003439">
    <property type="entry name" value="ABC_transporter-like_ATP-bd"/>
</dbReference>
<evidence type="ECO:0000256" key="2">
    <source>
        <dbReference type="ARBA" id="ARBA00005417"/>
    </source>
</evidence>
<evidence type="ECO:0000259" key="6">
    <source>
        <dbReference type="PROSITE" id="PS50893"/>
    </source>
</evidence>